<dbReference type="EMBL" id="OBDY01000025">
    <property type="protein sequence ID" value="SNY63317.1"/>
    <property type="molecule type" value="Genomic_DNA"/>
</dbReference>
<name>A0A285JU67_9ACTN</name>
<dbReference type="InterPro" id="IPR005545">
    <property type="entry name" value="YCII"/>
</dbReference>
<evidence type="ECO:0000259" key="2">
    <source>
        <dbReference type="Pfam" id="PF03795"/>
    </source>
</evidence>
<keyword evidence="4" id="KW-1185">Reference proteome</keyword>
<evidence type="ECO:0000313" key="3">
    <source>
        <dbReference type="EMBL" id="SNY63317.1"/>
    </source>
</evidence>
<evidence type="ECO:0000313" key="4">
    <source>
        <dbReference type="Proteomes" id="UP000219612"/>
    </source>
</evidence>
<accession>A0A285JU67</accession>
<dbReference type="Pfam" id="PF03795">
    <property type="entry name" value="YCII"/>
    <property type="match status" value="1"/>
</dbReference>
<organism evidence="3 4">
    <name type="scientific">Paractinoplanes atraurantiacus</name>
    <dbReference type="NCBI Taxonomy" id="1036182"/>
    <lineage>
        <taxon>Bacteria</taxon>
        <taxon>Bacillati</taxon>
        <taxon>Actinomycetota</taxon>
        <taxon>Actinomycetes</taxon>
        <taxon>Micromonosporales</taxon>
        <taxon>Micromonosporaceae</taxon>
        <taxon>Paractinoplanes</taxon>
    </lineage>
</organism>
<dbReference type="InterPro" id="IPR011008">
    <property type="entry name" value="Dimeric_a/b-barrel"/>
</dbReference>
<dbReference type="AlphaFoldDB" id="A0A285JU67"/>
<comment type="similarity">
    <text evidence="1">Belongs to the YciI family.</text>
</comment>
<dbReference type="Gene3D" id="3.30.70.1060">
    <property type="entry name" value="Dimeric alpha+beta barrel"/>
    <property type="match status" value="1"/>
</dbReference>
<dbReference type="SUPFAM" id="SSF54909">
    <property type="entry name" value="Dimeric alpha+beta barrel"/>
    <property type="match status" value="1"/>
</dbReference>
<evidence type="ECO:0000256" key="1">
    <source>
        <dbReference type="ARBA" id="ARBA00007689"/>
    </source>
</evidence>
<dbReference type="Proteomes" id="UP000219612">
    <property type="component" value="Unassembled WGS sequence"/>
</dbReference>
<dbReference type="PANTHER" id="PTHR37828:SF1">
    <property type="entry name" value="YCII-RELATED DOMAIN-CONTAINING PROTEIN"/>
    <property type="match status" value="1"/>
</dbReference>
<reference evidence="3 4" key="1">
    <citation type="submission" date="2017-09" db="EMBL/GenBank/DDBJ databases">
        <authorList>
            <person name="Ehlers B."/>
            <person name="Leendertz F.H."/>
        </authorList>
    </citation>
    <scope>NUCLEOTIDE SEQUENCE [LARGE SCALE GENOMIC DNA]</scope>
    <source>
        <strain evidence="3 4">CGMCC 4.6857</strain>
    </source>
</reference>
<dbReference type="RefSeq" id="WP_097326990.1">
    <property type="nucleotide sequence ID" value="NZ_OBDY01000025.1"/>
</dbReference>
<gene>
    <name evidence="3" type="ORF">SAMN05421748_12556</name>
</gene>
<proteinExistence type="inferred from homology"/>
<sequence>MISKYVVPVEQVDAVRAEHLAYVDSLEQRGLLASAGRQDPPVGGVLVLKVTERERALELIAEDPYVKAGVAEYTPVGYVANRGLVTD</sequence>
<dbReference type="PANTHER" id="PTHR37828">
    <property type="entry name" value="GSR2449 PROTEIN"/>
    <property type="match status" value="1"/>
</dbReference>
<protein>
    <submittedName>
        <fullName evidence="3">Uncharacterized conserved protein YciI, contains a putative active-site phosphohistidine</fullName>
    </submittedName>
</protein>
<feature type="domain" description="YCII-related" evidence="2">
    <location>
        <begin position="9"/>
        <end position="76"/>
    </location>
</feature>
<dbReference type="OrthoDB" id="9814407at2"/>